<name>A0AB36R9J1_9HYPH</name>
<comment type="caution">
    <text evidence="3">The sequence shown here is derived from an EMBL/GenBank/DDBJ whole genome shotgun (WGS) entry which is preliminary data.</text>
</comment>
<organism evidence="3 4">
    <name type="scientific">Mesorhizobium mediterraneum</name>
    <dbReference type="NCBI Taxonomy" id="43617"/>
    <lineage>
        <taxon>Bacteria</taxon>
        <taxon>Pseudomonadati</taxon>
        <taxon>Pseudomonadota</taxon>
        <taxon>Alphaproteobacteria</taxon>
        <taxon>Hyphomicrobiales</taxon>
        <taxon>Phyllobacteriaceae</taxon>
        <taxon>Mesorhizobium</taxon>
    </lineage>
</organism>
<dbReference type="InterPro" id="IPR053174">
    <property type="entry name" value="LpxI"/>
</dbReference>
<dbReference type="AlphaFoldDB" id="A0AB36R9J1"/>
<proteinExistence type="predicted"/>
<dbReference type="InterPro" id="IPR041255">
    <property type="entry name" value="LpxI_N"/>
</dbReference>
<dbReference type="PANTHER" id="PTHR39962">
    <property type="entry name" value="BLL4848 PROTEIN"/>
    <property type="match status" value="1"/>
</dbReference>
<feature type="domain" description="LpxI N-terminal" evidence="2">
    <location>
        <begin position="32"/>
        <end position="164"/>
    </location>
</feature>
<dbReference type="PANTHER" id="PTHR39962:SF1">
    <property type="entry name" value="LPXI FAMILY PROTEIN"/>
    <property type="match status" value="1"/>
</dbReference>
<sequence length="314" mass="32446">MPSRRSGVATATMQMTKIEATRTGLDLAPDARVGIIAGGGSLPVEVAISLAGQGYPPVIILIEGEVDRKSDLSGYEHESLALEDIGSLASLLRRRRISHLVLAGEIRRRPRLIDMRPSLGLLAVVPSVVIALARGDDGLLKVLTRALEARGVKVVGAHEIVPELVAAEGTLTKAAPRKSDWRDIEAAHAAAKAIGALDIGQAAVAIGGRAIALEGVEGTDGLLDRTRQLRGHGRLAGRTRGVLVKCAKPGQELRADLPSIGPQTIEAAHAAGLAGIAVEAGRSLVLEGPTVVARANALGLFVIGLPAAEPAHGD</sequence>
<dbReference type="Pfam" id="PF17930">
    <property type="entry name" value="LpxI_N"/>
    <property type="match status" value="1"/>
</dbReference>
<feature type="domain" description="LpxI C-terminal" evidence="1">
    <location>
        <begin position="168"/>
        <end position="303"/>
    </location>
</feature>
<evidence type="ECO:0000259" key="1">
    <source>
        <dbReference type="Pfam" id="PF06230"/>
    </source>
</evidence>
<dbReference type="InterPro" id="IPR010415">
    <property type="entry name" value="LpxI_C"/>
</dbReference>
<evidence type="ECO:0008006" key="5">
    <source>
        <dbReference type="Google" id="ProtNLM"/>
    </source>
</evidence>
<dbReference type="Gene3D" id="3.40.140.80">
    <property type="match status" value="1"/>
</dbReference>
<dbReference type="InterPro" id="IPR043167">
    <property type="entry name" value="LpxI_C_sf"/>
</dbReference>
<dbReference type="Proteomes" id="UP000216215">
    <property type="component" value="Unassembled WGS sequence"/>
</dbReference>
<dbReference type="EMBL" id="NPKI01000017">
    <property type="protein sequence ID" value="PAQ01288.1"/>
    <property type="molecule type" value="Genomic_DNA"/>
</dbReference>
<evidence type="ECO:0000259" key="2">
    <source>
        <dbReference type="Pfam" id="PF17930"/>
    </source>
</evidence>
<dbReference type="Pfam" id="PF06230">
    <property type="entry name" value="LpxI_C"/>
    <property type="match status" value="1"/>
</dbReference>
<evidence type="ECO:0000313" key="4">
    <source>
        <dbReference type="Proteomes" id="UP000216215"/>
    </source>
</evidence>
<protein>
    <recommendedName>
        <fullName evidence="5">DUF1009 domain-containing protein</fullName>
    </recommendedName>
</protein>
<accession>A0AB36R9J1</accession>
<evidence type="ECO:0000313" key="3">
    <source>
        <dbReference type="EMBL" id="PAQ01288.1"/>
    </source>
</evidence>
<dbReference type="Gene3D" id="3.40.50.20">
    <property type="match status" value="1"/>
</dbReference>
<gene>
    <name evidence="3" type="ORF">CIT25_14495</name>
</gene>
<keyword evidence="4" id="KW-1185">Reference proteome</keyword>
<reference evidence="4" key="1">
    <citation type="submission" date="2017-08" db="EMBL/GenBank/DDBJ databases">
        <title>Mesorhizobium wenxinae sp. nov., a novel rhizobial species isolated from root nodules of chickpea (Cicer arietinum L.).</title>
        <authorList>
            <person name="Zhang J."/>
        </authorList>
    </citation>
    <scope>NUCLEOTIDE SEQUENCE [LARGE SCALE GENOMIC DNA]</scope>
    <source>
        <strain evidence="4">USDA 3392</strain>
    </source>
</reference>